<dbReference type="Proteomes" id="UP000053989">
    <property type="component" value="Unassembled WGS sequence"/>
</dbReference>
<feature type="domain" description="Fungal-type protein kinase" evidence="1">
    <location>
        <begin position="272"/>
        <end position="313"/>
    </location>
</feature>
<gene>
    <name evidence="2" type="ORF">SCLCIDRAFT_29089</name>
</gene>
<dbReference type="Pfam" id="PF17667">
    <property type="entry name" value="Pkinase_fungal"/>
    <property type="match status" value="2"/>
</dbReference>
<evidence type="ECO:0000313" key="2">
    <source>
        <dbReference type="EMBL" id="KIM57147.1"/>
    </source>
</evidence>
<dbReference type="HOGENOM" id="CLU_649177_0_0_1"/>
<evidence type="ECO:0000313" key="3">
    <source>
        <dbReference type="Proteomes" id="UP000053989"/>
    </source>
</evidence>
<reference evidence="2 3" key="1">
    <citation type="submission" date="2014-04" db="EMBL/GenBank/DDBJ databases">
        <authorList>
            <consortium name="DOE Joint Genome Institute"/>
            <person name="Kuo A."/>
            <person name="Kohler A."/>
            <person name="Nagy L.G."/>
            <person name="Floudas D."/>
            <person name="Copeland A."/>
            <person name="Barry K.W."/>
            <person name="Cichocki N."/>
            <person name="Veneault-Fourrey C."/>
            <person name="LaButti K."/>
            <person name="Lindquist E.A."/>
            <person name="Lipzen A."/>
            <person name="Lundell T."/>
            <person name="Morin E."/>
            <person name="Murat C."/>
            <person name="Sun H."/>
            <person name="Tunlid A."/>
            <person name="Henrissat B."/>
            <person name="Grigoriev I.V."/>
            <person name="Hibbett D.S."/>
            <person name="Martin F."/>
            <person name="Nordberg H.P."/>
            <person name="Cantor M.N."/>
            <person name="Hua S.X."/>
        </authorList>
    </citation>
    <scope>NUCLEOTIDE SEQUENCE [LARGE SCALE GENOMIC DNA]</scope>
    <source>
        <strain evidence="2 3">Foug A</strain>
    </source>
</reference>
<sequence length="423" mass="47632">MDNLKKSFIEVAGKTAFLLYAQDSRHAAPSIQILGEDIVLTIFNQGGSLSTAPFSIHEDPKFFLQLLVGLSTSPLHKIRFDESVIWDEKLKKKRMLVTWTGGGKTENKIILEQDTIDKVNILHHDISLLNLLAIQNGSDRHLDFLDTLSLEIREHLLPKLQTTAYRGLLGDWGYAVPLAEAHFNTGSEPIADPSSPHPLSPPTSLISVPNDLDFQCDNFVPVRVMPSLDEFEPQVPGLEYIAIKSLEDNHNISLTVGRESPHDWPSIDANPLYCTGMWTWMAAELVMVGPGKPVLHTARHDLESFFYVLLGICMLFNEPHKCKPENKLSQCFDIYFNTFELSLLKTITIQSQLGWSANILLHISPYFQPLIPLLNTLHEAIVLLMDFLHNQFSTSHLITHDAILKALLDALCTLEADSWHHRP</sequence>
<keyword evidence="3" id="KW-1185">Reference proteome</keyword>
<proteinExistence type="predicted"/>
<dbReference type="OrthoDB" id="5584477at2759"/>
<protein>
    <recommendedName>
        <fullName evidence="1">Fungal-type protein kinase domain-containing protein</fullName>
    </recommendedName>
</protein>
<dbReference type="EMBL" id="KN822105">
    <property type="protein sequence ID" value="KIM57147.1"/>
    <property type="molecule type" value="Genomic_DNA"/>
</dbReference>
<feature type="domain" description="Fungal-type protein kinase" evidence="1">
    <location>
        <begin position="2"/>
        <end position="111"/>
    </location>
</feature>
<name>A0A0C2ZXG0_9AGAM</name>
<organism evidence="2 3">
    <name type="scientific">Scleroderma citrinum Foug A</name>
    <dbReference type="NCBI Taxonomy" id="1036808"/>
    <lineage>
        <taxon>Eukaryota</taxon>
        <taxon>Fungi</taxon>
        <taxon>Dikarya</taxon>
        <taxon>Basidiomycota</taxon>
        <taxon>Agaricomycotina</taxon>
        <taxon>Agaricomycetes</taxon>
        <taxon>Agaricomycetidae</taxon>
        <taxon>Boletales</taxon>
        <taxon>Sclerodermatineae</taxon>
        <taxon>Sclerodermataceae</taxon>
        <taxon>Scleroderma</taxon>
    </lineage>
</organism>
<dbReference type="AlphaFoldDB" id="A0A0C2ZXG0"/>
<dbReference type="InterPro" id="IPR040976">
    <property type="entry name" value="Pkinase_fungal"/>
</dbReference>
<accession>A0A0C2ZXG0</accession>
<evidence type="ECO:0000259" key="1">
    <source>
        <dbReference type="Pfam" id="PF17667"/>
    </source>
</evidence>
<dbReference type="InParanoid" id="A0A0C2ZXG0"/>
<reference evidence="3" key="2">
    <citation type="submission" date="2015-01" db="EMBL/GenBank/DDBJ databases">
        <title>Evolutionary Origins and Diversification of the Mycorrhizal Mutualists.</title>
        <authorList>
            <consortium name="DOE Joint Genome Institute"/>
            <consortium name="Mycorrhizal Genomics Consortium"/>
            <person name="Kohler A."/>
            <person name="Kuo A."/>
            <person name="Nagy L.G."/>
            <person name="Floudas D."/>
            <person name="Copeland A."/>
            <person name="Barry K.W."/>
            <person name="Cichocki N."/>
            <person name="Veneault-Fourrey C."/>
            <person name="LaButti K."/>
            <person name="Lindquist E.A."/>
            <person name="Lipzen A."/>
            <person name="Lundell T."/>
            <person name="Morin E."/>
            <person name="Murat C."/>
            <person name="Riley R."/>
            <person name="Ohm R."/>
            <person name="Sun H."/>
            <person name="Tunlid A."/>
            <person name="Henrissat B."/>
            <person name="Grigoriev I.V."/>
            <person name="Hibbett D.S."/>
            <person name="Martin F."/>
        </authorList>
    </citation>
    <scope>NUCLEOTIDE SEQUENCE [LARGE SCALE GENOMIC DNA]</scope>
    <source>
        <strain evidence="3">Foug A</strain>
    </source>
</reference>